<dbReference type="EMBL" id="JAEAOA010000421">
    <property type="protein sequence ID" value="KAK3602454.1"/>
    <property type="molecule type" value="Genomic_DNA"/>
</dbReference>
<reference evidence="1" key="1">
    <citation type="journal article" date="2021" name="Genome Biol. Evol.">
        <title>A High-Quality Reference Genome for a Parasitic Bivalve with Doubly Uniparental Inheritance (Bivalvia: Unionida).</title>
        <authorList>
            <person name="Smith C.H."/>
        </authorList>
    </citation>
    <scope>NUCLEOTIDE SEQUENCE</scope>
    <source>
        <strain evidence="1">CHS0354</strain>
    </source>
</reference>
<accession>A0AAE0T2C6</accession>
<name>A0AAE0T2C6_9BIVA</name>
<proteinExistence type="predicted"/>
<evidence type="ECO:0000313" key="1">
    <source>
        <dbReference type="EMBL" id="KAK3602454.1"/>
    </source>
</evidence>
<organism evidence="1 2">
    <name type="scientific">Potamilus streckersoni</name>
    <dbReference type="NCBI Taxonomy" id="2493646"/>
    <lineage>
        <taxon>Eukaryota</taxon>
        <taxon>Metazoa</taxon>
        <taxon>Spiralia</taxon>
        <taxon>Lophotrochozoa</taxon>
        <taxon>Mollusca</taxon>
        <taxon>Bivalvia</taxon>
        <taxon>Autobranchia</taxon>
        <taxon>Heteroconchia</taxon>
        <taxon>Palaeoheterodonta</taxon>
        <taxon>Unionida</taxon>
        <taxon>Unionoidea</taxon>
        <taxon>Unionidae</taxon>
        <taxon>Ambleminae</taxon>
        <taxon>Lampsilini</taxon>
        <taxon>Potamilus</taxon>
    </lineage>
</organism>
<reference evidence="1" key="3">
    <citation type="submission" date="2023-05" db="EMBL/GenBank/DDBJ databases">
        <authorList>
            <person name="Smith C.H."/>
        </authorList>
    </citation>
    <scope>NUCLEOTIDE SEQUENCE</scope>
    <source>
        <strain evidence="1">CHS0354</strain>
        <tissue evidence="1">Mantle</tissue>
    </source>
</reference>
<gene>
    <name evidence="1" type="ORF">CHS0354_005919</name>
</gene>
<dbReference type="Proteomes" id="UP001195483">
    <property type="component" value="Unassembled WGS sequence"/>
</dbReference>
<evidence type="ECO:0000313" key="2">
    <source>
        <dbReference type="Proteomes" id="UP001195483"/>
    </source>
</evidence>
<protein>
    <submittedName>
        <fullName evidence="1">Uncharacterized protein</fullName>
    </submittedName>
</protein>
<comment type="caution">
    <text evidence="1">The sequence shown here is derived from an EMBL/GenBank/DDBJ whole genome shotgun (WGS) entry which is preliminary data.</text>
</comment>
<dbReference type="AlphaFoldDB" id="A0AAE0T2C6"/>
<feature type="non-terminal residue" evidence="1">
    <location>
        <position position="77"/>
    </location>
</feature>
<sequence>MFSPGHPICGEGHITGFLVYRRVCLQDYGLQWVKPGRIYSVPAATKRDKPADITRHCIESEHNCVRSYHVNMGEVPM</sequence>
<reference evidence="1" key="2">
    <citation type="journal article" date="2021" name="Genome Biol. Evol.">
        <title>Developing a high-quality reference genome for a parasitic bivalve with doubly uniparental inheritance (Bivalvia: Unionida).</title>
        <authorList>
            <person name="Smith C.H."/>
        </authorList>
    </citation>
    <scope>NUCLEOTIDE SEQUENCE</scope>
    <source>
        <strain evidence="1">CHS0354</strain>
        <tissue evidence="1">Mantle</tissue>
    </source>
</reference>
<keyword evidence="2" id="KW-1185">Reference proteome</keyword>